<feature type="transmembrane region" description="Helical" evidence="1">
    <location>
        <begin position="28"/>
        <end position="49"/>
    </location>
</feature>
<dbReference type="AlphaFoldDB" id="A0A1V9ZAM4"/>
<comment type="caution">
    <text evidence="2">The sequence shown here is derived from an EMBL/GenBank/DDBJ whole genome shotgun (WGS) entry which is preliminary data.</text>
</comment>
<name>A0A1V9ZAM4_9STRA</name>
<dbReference type="EMBL" id="JNBS01002157">
    <property type="protein sequence ID" value="OQR94920.1"/>
    <property type="molecule type" value="Genomic_DNA"/>
</dbReference>
<dbReference type="OrthoDB" id="1657402at2759"/>
<organism evidence="2 3">
    <name type="scientific">Thraustotheca clavata</name>
    <dbReference type="NCBI Taxonomy" id="74557"/>
    <lineage>
        <taxon>Eukaryota</taxon>
        <taxon>Sar</taxon>
        <taxon>Stramenopiles</taxon>
        <taxon>Oomycota</taxon>
        <taxon>Saprolegniomycetes</taxon>
        <taxon>Saprolegniales</taxon>
        <taxon>Achlyaceae</taxon>
        <taxon>Thraustotheca</taxon>
    </lineage>
</organism>
<sequence length="263" mass="30747">MKEEHHDEETLLNEERMKKPRFNSGDRACMFVFMIVGLSIMMMGPTVVWNQERINKKITFVDLRWFMWTEERTDMLRQHLNIESLSMLQEIPGSDTTYVLHQTKWMDVGNLSFSTSQEGIEYQVYLSNEYNMQYLGSFQSNTSTFQVKKNQNWTSIHLLQRNSKPASGKFISATWNGQEFKSWTVFPGLLGEQLQLFSPMWMNSVQWQPLVSSYIPPLTWMYCIVHTSFTSKANLHFHAPGLTQGTIYWNGQRLGSLDVTKVI</sequence>
<evidence type="ECO:0000313" key="2">
    <source>
        <dbReference type="EMBL" id="OQR94920.1"/>
    </source>
</evidence>
<keyword evidence="1" id="KW-1133">Transmembrane helix</keyword>
<evidence type="ECO:0000256" key="1">
    <source>
        <dbReference type="SAM" id="Phobius"/>
    </source>
</evidence>
<evidence type="ECO:0000313" key="3">
    <source>
        <dbReference type="Proteomes" id="UP000243217"/>
    </source>
</evidence>
<dbReference type="STRING" id="74557.A0A1V9ZAM4"/>
<gene>
    <name evidence="2" type="ORF">THRCLA_08061</name>
</gene>
<dbReference type="Proteomes" id="UP000243217">
    <property type="component" value="Unassembled WGS sequence"/>
</dbReference>
<reference evidence="2 3" key="1">
    <citation type="journal article" date="2014" name="Genome Biol. Evol.">
        <title>The secreted proteins of Achlya hypogyna and Thraustotheca clavata identify the ancestral oomycete secretome and reveal gene acquisitions by horizontal gene transfer.</title>
        <authorList>
            <person name="Misner I."/>
            <person name="Blouin N."/>
            <person name="Leonard G."/>
            <person name="Richards T.A."/>
            <person name="Lane C.E."/>
        </authorList>
    </citation>
    <scope>NUCLEOTIDE SEQUENCE [LARGE SCALE GENOMIC DNA]</scope>
    <source>
        <strain evidence="2 3">ATCC 34112</strain>
    </source>
</reference>
<accession>A0A1V9ZAM4</accession>
<keyword evidence="1" id="KW-0812">Transmembrane</keyword>
<protein>
    <submittedName>
        <fullName evidence="2">Uncharacterized protein</fullName>
    </submittedName>
</protein>
<keyword evidence="3" id="KW-1185">Reference proteome</keyword>
<keyword evidence="1" id="KW-0472">Membrane</keyword>
<proteinExistence type="predicted"/>